<dbReference type="GO" id="GO:0004622">
    <property type="term" value="F:phosphatidylcholine lysophospholipase activity"/>
    <property type="evidence" value="ECO:0007669"/>
    <property type="project" value="UniProtKB-EC"/>
</dbReference>
<keyword evidence="3" id="KW-1185">Reference proteome</keyword>
<dbReference type="Proteomes" id="UP000019666">
    <property type="component" value="Unassembled WGS sequence"/>
</dbReference>
<dbReference type="EMBL" id="AOSK01000133">
    <property type="protein sequence ID" value="EYD72136.1"/>
    <property type="molecule type" value="Genomic_DNA"/>
</dbReference>
<dbReference type="EC" id="3.1.1.5" evidence="2"/>
<dbReference type="InterPro" id="IPR029058">
    <property type="entry name" value="AB_hydrolase_fold"/>
</dbReference>
<dbReference type="PANTHER" id="PTHR11614">
    <property type="entry name" value="PHOSPHOLIPASE-RELATED"/>
    <property type="match status" value="1"/>
</dbReference>
<proteinExistence type="predicted"/>
<dbReference type="AlphaFoldDB" id="A0A017HCN5"/>
<comment type="caution">
    <text evidence="2">The sequence shown here is derived from an EMBL/GenBank/DDBJ whole genome shotgun (WGS) entry which is preliminary data.</text>
</comment>
<feature type="domain" description="Serine aminopeptidase S33" evidence="1">
    <location>
        <begin position="45"/>
        <end position="298"/>
    </location>
</feature>
<dbReference type="Pfam" id="PF12146">
    <property type="entry name" value="Hydrolase_4"/>
    <property type="match status" value="1"/>
</dbReference>
<dbReference type="SUPFAM" id="SSF53474">
    <property type="entry name" value="alpha/beta-Hydrolases"/>
    <property type="match status" value="1"/>
</dbReference>
<protein>
    <submittedName>
        <fullName evidence="2">Lysophospholipase L2</fullName>
        <ecNumber evidence="2">3.1.1.5</ecNumber>
    </submittedName>
</protein>
<gene>
    <name evidence="2" type="ORF">Rumeso_04842</name>
</gene>
<evidence type="ECO:0000259" key="1">
    <source>
        <dbReference type="Pfam" id="PF12146"/>
    </source>
</evidence>
<accession>A0A017HCN5</accession>
<dbReference type="STRING" id="442562.Rumeso_04842"/>
<name>A0A017HCN5_9RHOB</name>
<dbReference type="InterPro" id="IPR022742">
    <property type="entry name" value="Hydrolase_4"/>
</dbReference>
<evidence type="ECO:0000313" key="2">
    <source>
        <dbReference type="EMBL" id="EYD72136.1"/>
    </source>
</evidence>
<dbReference type="Gene3D" id="3.40.50.1820">
    <property type="entry name" value="alpha/beta hydrolase"/>
    <property type="match status" value="1"/>
</dbReference>
<dbReference type="InterPro" id="IPR051044">
    <property type="entry name" value="MAG_DAG_Lipase"/>
</dbReference>
<dbReference type="HOGENOM" id="CLU_026209_10_1_5"/>
<dbReference type="RefSeq" id="WP_051521533.1">
    <property type="nucleotide sequence ID" value="NZ_KK088612.1"/>
</dbReference>
<organism evidence="2 3">
    <name type="scientific">Rubellimicrobium mesophilum DSM 19309</name>
    <dbReference type="NCBI Taxonomy" id="442562"/>
    <lineage>
        <taxon>Bacteria</taxon>
        <taxon>Pseudomonadati</taxon>
        <taxon>Pseudomonadota</taxon>
        <taxon>Alphaproteobacteria</taxon>
        <taxon>Rhodobacterales</taxon>
        <taxon>Roseobacteraceae</taxon>
        <taxon>Rubellimicrobium</taxon>
    </lineage>
</organism>
<evidence type="ECO:0000313" key="3">
    <source>
        <dbReference type="Proteomes" id="UP000019666"/>
    </source>
</evidence>
<keyword evidence="2" id="KW-0378">Hydrolase</keyword>
<sequence>MLDGLTETRAPFHRRLAQGPAEAEARWVMLPDGVRLRAVHWARDAPMGTVLVFTGRTEYAEKYGRVAGDLRSRGYATLTVDWRGQGLSDRLRGDRSLGHVGKWSDYQRDVAAMVAHGRELGLPEPWFMLAHSMGGAIGLRALIEGLPVRAAVFSAPMWGFAMTAALKPVAWSVSSMSRAFALSHLLMPGAEPFNYVLCCDFADNLLTSDRETWEWLRSHMTAEPDLGVGAPSLHWLNEALREMRRLMWAPAPKVPALGLVGSEEAVVDPARIGRRLDDWPGARLVTLQGARHEVLMERPVIRGRALAEVVALFEGARKG</sequence>
<reference evidence="2 3" key="1">
    <citation type="submission" date="2013-02" db="EMBL/GenBank/DDBJ databases">
        <authorList>
            <person name="Fiebig A."/>
            <person name="Goeker M."/>
            <person name="Klenk H.-P.P."/>
        </authorList>
    </citation>
    <scope>NUCLEOTIDE SEQUENCE [LARGE SCALE GENOMIC DNA]</scope>
    <source>
        <strain evidence="2 3">DSM 19309</strain>
    </source>
</reference>
<dbReference type="PATRIC" id="fig|442562.3.peg.4766"/>